<evidence type="ECO:0000259" key="1">
    <source>
        <dbReference type="SMART" id="SM00901"/>
    </source>
</evidence>
<dbReference type="InterPro" id="IPR014966">
    <property type="entry name" value="FRG-dom"/>
</dbReference>
<accession>W2D0S6</accession>
<dbReference type="SMART" id="SM00901">
    <property type="entry name" value="FRG"/>
    <property type="match status" value="1"/>
</dbReference>
<dbReference type="PATRIC" id="fig|1411915.3.peg.347"/>
<dbReference type="EMBL" id="AYYF01000983">
    <property type="protein sequence ID" value="ETK13049.1"/>
    <property type="molecule type" value="Genomic_DNA"/>
</dbReference>
<name>W2D0S6_9BACT</name>
<sequence length="297" mass="34431">MSEAKYKLYTSAQREWLTQDLNKVLGKDGFVDFIESILSNLRINNNLEGYLESMNLAMDDPLLLSFLQHYGGPTSFLDFTCDKNIALFFATEKLFGADQGGEDIENYFSIYVHPVDEQLVDYLDQYYNNMDKVVQKGTPIGIVWKKKKTDPSFVEELSVNDPVKKPRLSYIRTPPRTERMEERETKKLRLWSNPNIIAQQGCFILNPSPIDPLEHLYYVRNNQLKEEKRVAFLPNLKCLNIHKSLAPYIREEYLKSNKITKETIYPDFYSIAQGAYEAFKRNPTAKISPANLPDSKD</sequence>
<gene>
    <name evidence="2" type="ORF">T235_05760</name>
</gene>
<protein>
    <recommendedName>
        <fullName evidence="1">FRG domain-containing protein</fullName>
    </recommendedName>
</protein>
<dbReference type="Pfam" id="PF08867">
    <property type="entry name" value="FRG"/>
    <property type="match status" value="1"/>
</dbReference>
<comment type="caution">
    <text evidence="2">The sequence shown here is derived from an EMBL/GenBank/DDBJ whole genome shotgun (WGS) entry which is preliminary data.</text>
</comment>
<reference evidence="2 3" key="1">
    <citation type="submission" date="2013-11" db="EMBL/GenBank/DDBJ databases">
        <title>Single cell genomics of uncultured Tannerella BU063 (oral taxon 286).</title>
        <authorList>
            <person name="Beall C.J."/>
            <person name="Campbell A.G."/>
            <person name="Griffen A.L."/>
            <person name="Podar M."/>
            <person name="Leys E.J."/>
        </authorList>
    </citation>
    <scope>NUCLEOTIDE SEQUENCE [LARGE SCALE GENOMIC DNA]</scope>
    <source>
        <strain evidence="2">Cell 8/11</strain>
    </source>
</reference>
<dbReference type="Proteomes" id="UP000034980">
    <property type="component" value="Unassembled WGS sequence"/>
</dbReference>
<proteinExistence type="predicted"/>
<evidence type="ECO:0000313" key="3">
    <source>
        <dbReference type="Proteomes" id="UP000034980"/>
    </source>
</evidence>
<organism evidence="2 3">
    <name type="scientific">Tannerella sp. oral taxon BU063 isolate Cell 8/11</name>
    <dbReference type="NCBI Taxonomy" id="1411915"/>
    <lineage>
        <taxon>Bacteria</taxon>
        <taxon>Pseudomonadati</taxon>
        <taxon>Bacteroidota</taxon>
        <taxon>Bacteroidia</taxon>
        <taxon>Bacteroidales</taxon>
        <taxon>Tannerellaceae</taxon>
        <taxon>Tannerella</taxon>
    </lineage>
</organism>
<dbReference type="AlphaFoldDB" id="W2D0S6"/>
<evidence type="ECO:0000313" key="2">
    <source>
        <dbReference type="EMBL" id="ETK13049.1"/>
    </source>
</evidence>
<feature type="domain" description="FRG" evidence="1">
    <location>
        <begin position="1"/>
        <end position="104"/>
    </location>
</feature>